<dbReference type="EMBL" id="RZGK01000005">
    <property type="protein sequence ID" value="KAF9698806.1"/>
    <property type="molecule type" value="Genomic_DNA"/>
</dbReference>
<dbReference type="SMART" id="SM00248">
    <property type="entry name" value="ANK"/>
    <property type="match status" value="6"/>
</dbReference>
<dbReference type="OrthoDB" id="195446at2759"/>
<name>A0A8H7J852_9PLEO</name>
<dbReference type="SUPFAM" id="SSF52540">
    <property type="entry name" value="P-loop containing nucleoside triphosphate hydrolases"/>
    <property type="match status" value="1"/>
</dbReference>
<dbReference type="InterPro" id="IPR056884">
    <property type="entry name" value="NPHP3-like_N"/>
</dbReference>
<feature type="repeat" description="ANK" evidence="2">
    <location>
        <begin position="585"/>
        <end position="617"/>
    </location>
</feature>
<comment type="caution">
    <text evidence="4">The sequence shown here is derived from an EMBL/GenBank/DDBJ whole genome shotgun (WGS) entry which is preliminary data.</text>
</comment>
<evidence type="ECO:0000313" key="4">
    <source>
        <dbReference type="EMBL" id="KAF9698806.1"/>
    </source>
</evidence>
<dbReference type="PANTHER" id="PTHR10039:SF15">
    <property type="entry name" value="NACHT DOMAIN-CONTAINING PROTEIN"/>
    <property type="match status" value="1"/>
</dbReference>
<dbReference type="PROSITE" id="PS50088">
    <property type="entry name" value="ANK_REPEAT"/>
    <property type="match status" value="3"/>
</dbReference>
<dbReference type="InterPro" id="IPR027417">
    <property type="entry name" value="P-loop_NTPase"/>
</dbReference>
<reference evidence="4" key="1">
    <citation type="submission" date="2018-12" db="EMBL/GenBank/DDBJ databases">
        <authorList>
            <person name="Syme R.A."/>
            <person name="Farfan-Caceres L."/>
            <person name="Lichtenzveig J."/>
        </authorList>
    </citation>
    <scope>NUCLEOTIDE SEQUENCE</scope>
    <source>
        <strain evidence="4">Al4</strain>
    </source>
</reference>
<dbReference type="Pfam" id="PF12796">
    <property type="entry name" value="Ank_2"/>
    <property type="match status" value="2"/>
</dbReference>
<gene>
    <name evidence="4" type="ORF">EKO04_002704</name>
</gene>
<dbReference type="Pfam" id="PF24883">
    <property type="entry name" value="NPHP3_N"/>
    <property type="match status" value="1"/>
</dbReference>
<dbReference type="PROSITE" id="PS50297">
    <property type="entry name" value="ANK_REP_REGION"/>
    <property type="match status" value="3"/>
</dbReference>
<keyword evidence="2" id="KW-0040">ANK repeat</keyword>
<dbReference type="SUPFAM" id="SSF48403">
    <property type="entry name" value="Ankyrin repeat"/>
    <property type="match status" value="2"/>
</dbReference>
<dbReference type="InterPro" id="IPR036770">
    <property type="entry name" value="Ankyrin_rpt-contain_sf"/>
</dbReference>
<feature type="repeat" description="ANK" evidence="2">
    <location>
        <begin position="618"/>
        <end position="650"/>
    </location>
</feature>
<protein>
    <recommendedName>
        <fullName evidence="3">Nephrocystin 3-like N-terminal domain-containing protein</fullName>
    </recommendedName>
</protein>
<dbReference type="AlphaFoldDB" id="A0A8H7J852"/>
<sequence length="757" mass="83404">MDHFKLLEAVKNDAEITQSQVSLVESKIDAVQQGQDGKQREKILAWLSSSNYPAQQSDVISRKQRGTGGWFTSSPEFTSWLHDPSATLFCPGIPGAGKTMIAATTIEFLKTKKATHNTSSAVAYLFFNYKEQESHNVDLLGAITKQLVQNHSTLAKSVIELYERHSEGGTKPPTDEMRDTLQAAVAEFTTTYIVVDALDECSDSNGTRRQPLAQLRLIQSNTGLQLMTTSRPLPEIMALFSTATTLKVRADPDDVKQYVTGQLDRLPRCIQRDVSLQDQVQNQIAKAIDGMFLLARLHVDSLLDKKTKKAVISTLERLSKSQSTLKDAYSDAIERIDNQLNGDVALAKRALSSITLARRPLRVPELLYIEDVVSVCAGLINVEKESGIVRLVHYTTQGFLENILEMWNPKAQVDITIMCLAYLSFAEFRLVLDDPKDLQARLGKTQFLDYATCHWGDHAETVQDDIQEEACTFLFETSLLLCAAQVLFRQTYQPFSSSKKLADITSTCVHVVARFCLCELMRLIISKTKGDMATVINAQDRWCQTPIWLAVDRGNKATTRLLLEHGGDPLGKPGPETSDHHYRHPEMSLLHQASLCGHIEVVELLLDIGVEVDTENLLGKTALFSACEHGQTKVVELLIKTGAEMDTRSASFYGNPLSAAAGWGHAEIVSKLLQAGANVNGGIEHMAPLAIAVLYGREQIARILLNAGADINAQSCWGTALEQASFLGHDHIVGLLLDAGADCNAGHKGWKPLDRAI</sequence>
<keyword evidence="1" id="KW-0677">Repeat</keyword>
<keyword evidence="5" id="KW-1185">Reference proteome</keyword>
<dbReference type="Gene3D" id="3.40.50.300">
    <property type="entry name" value="P-loop containing nucleotide triphosphate hydrolases"/>
    <property type="match status" value="1"/>
</dbReference>
<evidence type="ECO:0000313" key="5">
    <source>
        <dbReference type="Proteomes" id="UP000651452"/>
    </source>
</evidence>
<dbReference type="Gene3D" id="1.25.40.20">
    <property type="entry name" value="Ankyrin repeat-containing domain"/>
    <property type="match status" value="2"/>
</dbReference>
<proteinExistence type="predicted"/>
<dbReference type="PRINTS" id="PR01415">
    <property type="entry name" value="ANKYRIN"/>
</dbReference>
<accession>A0A8H7J852</accession>
<feature type="repeat" description="ANK" evidence="2">
    <location>
        <begin position="684"/>
        <end position="716"/>
    </location>
</feature>
<evidence type="ECO:0000256" key="2">
    <source>
        <dbReference type="PROSITE-ProRule" id="PRU00023"/>
    </source>
</evidence>
<dbReference type="InterPro" id="IPR002110">
    <property type="entry name" value="Ankyrin_rpt"/>
</dbReference>
<evidence type="ECO:0000256" key="1">
    <source>
        <dbReference type="ARBA" id="ARBA00022737"/>
    </source>
</evidence>
<reference evidence="4" key="2">
    <citation type="submission" date="2020-09" db="EMBL/GenBank/DDBJ databases">
        <title>Reference genome assembly for Australian Ascochyta lentis isolate Al4.</title>
        <authorList>
            <person name="Lee R.C."/>
            <person name="Farfan-Caceres L.M."/>
            <person name="Debler J.W."/>
            <person name="Williams A.H."/>
            <person name="Henares B.M."/>
        </authorList>
    </citation>
    <scope>NUCLEOTIDE SEQUENCE</scope>
    <source>
        <strain evidence="4">Al4</strain>
    </source>
</reference>
<dbReference type="PANTHER" id="PTHR10039">
    <property type="entry name" value="AMELOGENIN"/>
    <property type="match status" value="1"/>
</dbReference>
<organism evidence="4 5">
    <name type="scientific">Ascochyta lentis</name>
    <dbReference type="NCBI Taxonomy" id="205686"/>
    <lineage>
        <taxon>Eukaryota</taxon>
        <taxon>Fungi</taxon>
        <taxon>Dikarya</taxon>
        <taxon>Ascomycota</taxon>
        <taxon>Pezizomycotina</taxon>
        <taxon>Dothideomycetes</taxon>
        <taxon>Pleosporomycetidae</taxon>
        <taxon>Pleosporales</taxon>
        <taxon>Pleosporineae</taxon>
        <taxon>Didymellaceae</taxon>
        <taxon>Ascochyta</taxon>
    </lineage>
</organism>
<evidence type="ECO:0000259" key="3">
    <source>
        <dbReference type="Pfam" id="PF24883"/>
    </source>
</evidence>
<dbReference type="Proteomes" id="UP000651452">
    <property type="component" value="Unassembled WGS sequence"/>
</dbReference>
<feature type="domain" description="Nephrocystin 3-like N-terminal" evidence="3">
    <location>
        <begin position="66"/>
        <end position="231"/>
    </location>
</feature>